<dbReference type="AlphaFoldDB" id="G2KSM0"/>
<accession>G2KSM0</accession>
<proteinExistence type="predicted"/>
<evidence type="ECO:0000313" key="2">
    <source>
        <dbReference type="Proteomes" id="UP000009286"/>
    </source>
</evidence>
<gene>
    <name evidence="1" type="ordered locus">MICA_1298</name>
</gene>
<protein>
    <submittedName>
        <fullName evidence="1">Uncharacterized protein</fullName>
    </submittedName>
</protein>
<dbReference type="HOGENOM" id="CLU_1600797_0_0_5"/>
<dbReference type="RefSeq" id="WP_014102843.1">
    <property type="nucleotide sequence ID" value="NC_016026.1"/>
</dbReference>
<sequence length="166" mass="19284">MERFDFPTFSTDSTDSFFIERAENEKRQAEKIFADILREQYPIYASAITDHAARMVLDVLIGNVEILNGHIEKVRACKSMGTRLCDYFKGTADQTRAQLSILETQKIPVEKEVMKIHFMRYMPDGLREELRFKDASTVASQIEDMGKILSRKIESTRPRYDHLIPM</sequence>
<keyword evidence="2" id="KW-1185">Reference proteome</keyword>
<reference evidence="1 2" key="1">
    <citation type="journal article" date="2011" name="BMC Genomics">
        <title>Genomic insights into an obligate epibiotic bacterial predator: Micavibrio aeruginosavorus ARL-13.</title>
        <authorList>
            <person name="Wang Z."/>
            <person name="Kadouri D."/>
            <person name="Wu M."/>
        </authorList>
    </citation>
    <scope>NUCLEOTIDE SEQUENCE [LARGE SCALE GENOMIC DNA]</scope>
    <source>
        <strain evidence="1 2">ARL-13</strain>
    </source>
</reference>
<organism evidence="1 2">
    <name type="scientific">Micavibrio aeruginosavorus (strain ARL-13)</name>
    <dbReference type="NCBI Taxonomy" id="856793"/>
    <lineage>
        <taxon>Bacteria</taxon>
        <taxon>Pseudomonadati</taxon>
        <taxon>Bdellovibrionota</taxon>
        <taxon>Bdellovibrionia</taxon>
        <taxon>Bdellovibrionales</taxon>
        <taxon>Pseudobdellovibrionaceae</taxon>
        <taxon>Micavibrio</taxon>
    </lineage>
</organism>
<name>G2KSM0_MICAA</name>
<dbReference type="KEGG" id="mai:MICA_1298"/>
<dbReference type="STRING" id="856793.MICA_1298"/>
<dbReference type="EMBL" id="CP002382">
    <property type="protein sequence ID" value="AEP09620.1"/>
    <property type="molecule type" value="Genomic_DNA"/>
</dbReference>
<evidence type="ECO:0000313" key="1">
    <source>
        <dbReference type="EMBL" id="AEP09620.1"/>
    </source>
</evidence>
<dbReference type="OrthoDB" id="9826285at2"/>
<dbReference type="Proteomes" id="UP000009286">
    <property type="component" value="Chromosome"/>
</dbReference>